<proteinExistence type="predicted"/>
<protein>
    <recommendedName>
        <fullName evidence="3">Peptidase S9 prolyl oligopeptidase catalytic domain-containing protein</fullName>
    </recommendedName>
</protein>
<accession>K6YE55</accession>
<dbReference type="AlphaFoldDB" id="K6YE55"/>
<reference evidence="1 2" key="1">
    <citation type="journal article" date="2017" name="Antonie Van Leeuwenhoek">
        <title>Rhizobium rhizosphaerae sp. nov., a novel species isolated from rice rhizosphere.</title>
        <authorList>
            <person name="Zhao J.J."/>
            <person name="Zhang J."/>
            <person name="Zhang R.J."/>
            <person name="Zhang C.W."/>
            <person name="Yin H.Q."/>
            <person name="Zhang X.X."/>
        </authorList>
    </citation>
    <scope>NUCLEOTIDE SEQUENCE [LARGE SCALE GENOMIC DNA]</scope>
    <source>
        <strain evidence="1 2">E3</strain>
    </source>
</reference>
<organism evidence="1 2">
    <name type="scientific">Aliiglaciecola lipolytica E3</name>
    <dbReference type="NCBI Taxonomy" id="1127673"/>
    <lineage>
        <taxon>Bacteria</taxon>
        <taxon>Pseudomonadati</taxon>
        <taxon>Pseudomonadota</taxon>
        <taxon>Gammaproteobacteria</taxon>
        <taxon>Alteromonadales</taxon>
        <taxon>Alteromonadaceae</taxon>
        <taxon>Aliiglaciecola</taxon>
    </lineage>
</organism>
<name>K6YE55_9ALTE</name>
<dbReference type="Proteomes" id="UP000006334">
    <property type="component" value="Unassembled WGS sequence"/>
</dbReference>
<keyword evidence="2" id="KW-1185">Reference proteome</keyword>
<gene>
    <name evidence="1" type="ORF">GLIP_2275</name>
</gene>
<dbReference type="SUPFAM" id="SSF53474">
    <property type="entry name" value="alpha/beta-Hydrolases"/>
    <property type="match status" value="1"/>
</dbReference>
<dbReference type="EMBL" id="BAEN01000041">
    <property type="protein sequence ID" value="GAC14903.1"/>
    <property type="molecule type" value="Genomic_DNA"/>
</dbReference>
<evidence type="ECO:0000313" key="1">
    <source>
        <dbReference type="EMBL" id="GAC14903.1"/>
    </source>
</evidence>
<dbReference type="Gene3D" id="3.40.50.1820">
    <property type="entry name" value="alpha/beta hydrolase"/>
    <property type="match status" value="1"/>
</dbReference>
<evidence type="ECO:0008006" key="3">
    <source>
        <dbReference type="Google" id="ProtNLM"/>
    </source>
</evidence>
<comment type="caution">
    <text evidence="1">The sequence shown here is derived from an EMBL/GenBank/DDBJ whole genome shotgun (WGS) entry which is preliminary data.</text>
</comment>
<dbReference type="InterPro" id="IPR029058">
    <property type="entry name" value="AB_hydrolase_fold"/>
</dbReference>
<evidence type="ECO:0000313" key="2">
    <source>
        <dbReference type="Proteomes" id="UP000006334"/>
    </source>
</evidence>
<sequence>MYRALKDAGKNVQKIELSGEDHYLSHGPTRLQALKATIDFVNKNI</sequence>